<evidence type="ECO:0000313" key="2">
    <source>
        <dbReference type="Proteomes" id="UP000020202"/>
    </source>
</evidence>
<evidence type="ECO:0000313" key="1">
    <source>
        <dbReference type="EMBL" id="EWF94462.1"/>
    </source>
</evidence>
<dbReference type="Proteomes" id="UP000020202">
    <property type="component" value="Unassembled WGS sequence"/>
</dbReference>
<reference evidence="1 2" key="1">
    <citation type="submission" date="2014-01" db="EMBL/GenBank/DDBJ databases">
        <title>The Genome Sequence of Klebsiella oxytoca MGH 27.</title>
        <authorList>
            <consortium name="The Broad Institute Genomics Platform"/>
            <consortium name="The Broad Institute Genome Sequencing Center for Infectious Disease"/>
            <person name="Murphy C."/>
            <person name="Cosimi L."/>
            <person name="Cerqueira G."/>
            <person name="Feldgarden M."/>
            <person name="Earl A."/>
            <person name="Hung D."/>
            <person name="Onderdonk A.B."/>
            <person name="Ferraro M.J."/>
            <person name="Hooper D."/>
            <person name="Dekker J."/>
            <person name="O'Brien T."/>
            <person name="Huang S."/>
            <person name="Quan V."/>
            <person name="Ernst C."/>
            <person name="Delaney M."/>
            <person name="DuBois A."/>
            <person name="Kim D.S."/>
            <person name="Young S.K."/>
            <person name="Zeng Q."/>
            <person name="Gargeya S."/>
            <person name="Fitzgerald M."/>
            <person name="Abouelleil A."/>
            <person name="Alvarado L."/>
            <person name="Berlin A.M."/>
            <person name="Chapman S.B."/>
            <person name="Gainer-Dewar J."/>
            <person name="Goldberg J."/>
            <person name="Gnerre S."/>
            <person name="Griggs A."/>
            <person name="Gujja S."/>
            <person name="Hansen M."/>
            <person name="Howarth C."/>
            <person name="Imamovic A."/>
            <person name="Ireland A."/>
            <person name="Larimer J."/>
            <person name="McCowan C."/>
            <person name="Murphy C."/>
            <person name="Pearson M."/>
            <person name="Poon T.W."/>
            <person name="Priest M."/>
            <person name="Roberts A."/>
            <person name="Saif S."/>
            <person name="Shea T."/>
            <person name="Sykes S."/>
            <person name="Wortman J."/>
            <person name="Nusbaum C."/>
            <person name="Birren B."/>
        </authorList>
    </citation>
    <scope>NUCLEOTIDE SEQUENCE [LARGE SCALE GENOMIC DNA]</scope>
    <source>
        <strain evidence="1 2">MGH 27</strain>
    </source>
</reference>
<gene>
    <name evidence="1" type="ORF">L373_00090</name>
</gene>
<dbReference type="AlphaFoldDB" id="A0A7H5AGE3"/>
<dbReference type="EMBL" id="JCNZ01000001">
    <property type="protein sequence ID" value="EWF94462.1"/>
    <property type="molecule type" value="Genomic_DNA"/>
</dbReference>
<comment type="caution">
    <text evidence="1">The sequence shown here is derived from an EMBL/GenBank/DDBJ whole genome shotgun (WGS) entry which is preliminary data.</text>
</comment>
<name>A0A7H5AGE3_9ENTR</name>
<proteinExistence type="predicted"/>
<dbReference type="RefSeq" id="WP_050597409.1">
    <property type="nucleotide sequence ID" value="NZ_CP151768.1"/>
</dbReference>
<sequence>MSTAITTIPNEITTTPEVIHSGDAAAVVIYASELLELWNLHLDKPLRAANPLFAARLGTLIVEMRCAAIRTERKVNRLADELTKMREYREGSA</sequence>
<organism evidence="1 2">
    <name type="scientific">Klebsiella michiganensis</name>
    <dbReference type="NCBI Taxonomy" id="1134687"/>
    <lineage>
        <taxon>Bacteria</taxon>
        <taxon>Pseudomonadati</taxon>
        <taxon>Pseudomonadota</taxon>
        <taxon>Gammaproteobacteria</taxon>
        <taxon>Enterobacterales</taxon>
        <taxon>Enterobacteriaceae</taxon>
        <taxon>Klebsiella/Raoultella group</taxon>
        <taxon>Klebsiella</taxon>
    </lineage>
</organism>
<protein>
    <submittedName>
        <fullName evidence="1">Uncharacterized protein</fullName>
    </submittedName>
</protein>
<accession>A0A7H5AGE3</accession>